<dbReference type="Pfam" id="PF21447">
    <property type="entry name" value="Ppx-GppA_III"/>
    <property type="match status" value="1"/>
</dbReference>
<evidence type="ECO:0000256" key="1">
    <source>
        <dbReference type="ARBA" id="ARBA00007125"/>
    </source>
</evidence>
<feature type="domain" description="Ppx/GppA phosphatase N-terminal" evidence="3">
    <location>
        <begin position="20"/>
        <end position="306"/>
    </location>
</feature>
<keyword evidence="6" id="KW-1185">Reference proteome</keyword>
<proteinExistence type="inferred from homology"/>
<feature type="domain" description="Ppx/GppA phosphatase C-terminal" evidence="4">
    <location>
        <begin position="317"/>
        <end position="465"/>
    </location>
</feature>
<evidence type="ECO:0000313" key="6">
    <source>
        <dbReference type="Proteomes" id="UP000249522"/>
    </source>
</evidence>
<organism evidence="5 6">
    <name type="scientific">Paenibacillus sambharensis</name>
    <dbReference type="NCBI Taxonomy" id="1803190"/>
    <lineage>
        <taxon>Bacteria</taxon>
        <taxon>Bacillati</taxon>
        <taxon>Bacillota</taxon>
        <taxon>Bacilli</taxon>
        <taxon>Bacillales</taxon>
        <taxon>Paenibacillaceae</taxon>
        <taxon>Paenibacillus</taxon>
    </lineage>
</organism>
<comment type="caution">
    <text evidence="5">The sequence shown here is derived from an EMBL/GenBank/DDBJ whole genome shotgun (WGS) entry which is preliminary data.</text>
</comment>
<dbReference type="AlphaFoldDB" id="A0A2W1L3Y8"/>
<dbReference type="Gene3D" id="3.30.420.150">
    <property type="entry name" value="Exopolyphosphatase. Domain 2"/>
    <property type="match status" value="1"/>
</dbReference>
<dbReference type="InterPro" id="IPR003695">
    <property type="entry name" value="Ppx_GppA_N"/>
</dbReference>
<evidence type="ECO:0000256" key="2">
    <source>
        <dbReference type="ARBA" id="ARBA00022801"/>
    </source>
</evidence>
<dbReference type="InterPro" id="IPR043129">
    <property type="entry name" value="ATPase_NBD"/>
</dbReference>
<dbReference type="EMBL" id="QKRB01000054">
    <property type="protein sequence ID" value="PZD94066.1"/>
    <property type="molecule type" value="Genomic_DNA"/>
</dbReference>
<dbReference type="Pfam" id="PF02541">
    <property type="entry name" value="Ppx-GppA"/>
    <property type="match status" value="1"/>
</dbReference>
<dbReference type="GO" id="GO:0006357">
    <property type="term" value="P:regulation of transcription by RNA polymerase II"/>
    <property type="evidence" value="ECO:0007669"/>
    <property type="project" value="TreeGrafter"/>
</dbReference>
<evidence type="ECO:0000259" key="4">
    <source>
        <dbReference type="Pfam" id="PF21447"/>
    </source>
</evidence>
<dbReference type="InterPro" id="IPR048950">
    <property type="entry name" value="Ppx_GppA_C"/>
</dbReference>
<accession>A0A2W1L3Y8</accession>
<dbReference type="Gene3D" id="1.10.3210.10">
    <property type="entry name" value="Hypothetical protein af1432"/>
    <property type="match status" value="1"/>
</dbReference>
<gene>
    <name evidence="5" type="ORF">DNH61_19090</name>
</gene>
<evidence type="ECO:0000313" key="5">
    <source>
        <dbReference type="EMBL" id="PZD94066.1"/>
    </source>
</evidence>
<dbReference type="InterPro" id="IPR050273">
    <property type="entry name" value="GppA/Ppx_hydrolase"/>
</dbReference>
<dbReference type="InterPro" id="IPR030673">
    <property type="entry name" value="PyroPPase_GppA_Ppx"/>
</dbReference>
<dbReference type="PANTHER" id="PTHR30005">
    <property type="entry name" value="EXOPOLYPHOSPHATASE"/>
    <property type="match status" value="1"/>
</dbReference>
<dbReference type="PIRSF" id="PIRSF001267">
    <property type="entry name" value="Pyrophosphatase_GppA_Ppx"/>
    <property type="match status" value="1"/>
</dbReference>
<dbReference type="SUPFAM" id="SSF53067">
    <property type="entry name" value="Actin-like ATPase domain"/>
    <property type="match status" value="2"/>
</dbReference>
<dbReference type="RefSeq" id="WP_111148387.1">
    <property type="nucleotide sequence ID" value="NZ_QKRB01000054.1"/>
</dbReference>
<sequence>MTEQRIGIIDIGSNSIRLVIYERTALGAYRVVDSSKQAGRLSDQIDKHDRLNEAAAERLVTTLRHFRLLCQHHGAGRVRTVATAAIRNAVNRDDVVGHLQRETGMEIEILSGEQEAAYGFLGMINTMAIRDGFLIDIGGGSTELSLFRDGRLRRSYSFPFGCVNLAKAYAPKGMLEDPGLQELEAYILHAIDTEPWIKEFPGLPLVGVGGTVRSAAKIHQAKTKYPLPLTHNYEMDNGEMDSLFGELRSLPLDKRKKTPGLSKDRADLIVPGLAILRCFSRAVQASNYLVCGAGLRDGLFYDSLLQEGSRLDDVLEYSIANLQALYPDVPQGHVGQVNRLAMQLYETLRPACDLDKDASIWLHTASSLFRIGASIDYYHYAKHTFYLMTNSRLNGLSHRGIILASAIASYKNKSGARHLHHAYQPPLQEQDLDLIYRLGTLLQLAIALDRSKSQLIGSLNIEISSTKLLLTADSATAPLDMERKEVESMAADFKKVWGIVPILL</sequence>
<dbReference type="OrthoDB" id="9807195at2"/>
<keyword evidence="2" id="KW-0378">Hydrolase</keyword>
<reference evidence="5 6" key="1">
    <citation type="submission" date="2018-06" db="EMBL/GenBank/DDBJ databases">
        <title>Paenibacillus imtechensis sp. nov.</title>
        <authorList>
            <person name="Pinnaka A.K."/>
            <person name="Singh H."/>
            <person name="Kaur M."/>
        </authorList>
    </citation>
    <scope>NUCLEOTIDE SEQUENCE [LARGE SCALE GENOMIC DNA]</scope>
    <source>
        <strain evidence="5 6">SMB1</strain>
    </source>
</reference>
<dbReference type="PANTHER" id="PTHR30005:SF0">
    <property type="entry name" value="RETROGRADE REGULATION PROTEIN 2"/>
    <property type="match status" value="1"/>
</dbReference>
<evidence type="ECO:0000259" key="3">
    <source>
        <dbReference type="Pfam" id="PF02541"/>
    </source>
</evidence>
<dbReference type="CDD" id="cd24052">
    <property type="entry name" value="ASKHA_NBD_HpPPX-GppA-like"/>
    <property type="match status" value="1"/>
</dbReference>
<protein>
    <submittedName>
        <fullName evidence="5">Ppx/GppA family phosphatase</fullName>
    </submittedName>
</protein>
<dbReference type="Gene3D" id="3.30.420.40">
    <property type="match status" value="1"/>
</dbReference>
<comment type="similarity">
    <text evidence="1">Belongs to the GppA/Ppx family.</text>
</comment>
<name>A0A2W1L3Y8_9BACL</name>
<dbReference type="SUPFAM" id="SSF109604">
    <property type="entry name" value="HD-domain/PDEase-like"/>
    <property type="match status" value="1"/>
</dbReference>
<dbReference type="GO" id="GO:0016787">
    <property type="term" value="F:hydrolase activity"/>
    <property type="evidence" value="ECO:0007669"/>
    <property type="project" value="UniProtKB-KW"/>
</dbReference>
<dbReference type="Proteomes" id="UP000249522">
    <property type="component" value="Unassembled WGS sequence"/>
</dbReference>